<name>A0ABS0AWW5_9BACT</name>
<evidence type="ECO:0000313" key="1">
    <source>
        <dbReference type="EMBL" id="MBF5058625.1"/>
    </source>
</evidence>
<reference evidence="1 2" key="1">
    <citation type="submission" date="2020-01" db="EMBL/GenBank/DDBJ databases">
        <title>Draft genome sequence of Cand. Neptunochlamydia vexilliferae K9.</title>
        <authorList>
            <person name="Schulz F."/>
            <person name="Koestlbacher S."/>
            <person name="Wascher F."/>
            <person name="Pizzetti I."/>
            <person name="Horn M."/>
        </authorList>
    </citation>
    <scope>NUCLEOTIDE SEQUENCE [LARGE SCALE GENOMIC DNA]</scope>
    <source>
        <strain evidence="1 2">K9</strain>
    </source>
</reference>
<dbReference type="Proteomes" id="UP001194714">
    <property type="component" value="Unassembled WGS sequence"/>
</dbReference>
<keyword evidence="2" id="KW-1185">Reference proteome</keyword>
<gene>
    <name evidence="1" type="ORF">NEPTK9_000122</name>
</gene>
<dbReference type="EMBL" id="JAAEJV010000002">
    <property type="protein sequence ID" value="MBF5058625.1"/>
    <property type="molecule type" value="Genomic_DNA"/>
</dbReference>
<accession>A0ABS0AWW5</accession>
<sequence>MSLSTNSNTLPFDAFCRFLEADFSALSCGQCPQISFQKSARNQFKIKSIVTYG</sequence>
<evidence type="ECO:0008006" key="3">
    <source>
        <dbReference type="Google" id="ProtNLM"/>
    </source>
</evidence>
<comment type="caution">
    <text evidence="1">The sequence shown here is derived from an EMBL/GenBank/DDBJ whole genome shotgun (WGS) entry which is preliminary data.</text>
</comment>
<organism evidence="1 2">
    <name type="scientific">Candidatus Neptunichlamydia vexilliferae</name>
    <dbReference type="NCBI Taxonomy" id="1651774"/>
    <lineage>
        <taxon>Bacteria</taxon>
        <taxon>Pseudomonadati</taxon>
        <taxon>Chlamydiota</taxon>
        <taxon>Chlamydiia</taxon>
        <taxon>Parachlamydiales</taxon>
        <taxon>Simkaniaceae</taxon>
        <taxon>Candidatus Neptunichlamydia</taxon>
    </lineage>
</organism>
<evidence type="ECO:0000313" key="2">
    <source>
        <dbReference type="Proteomes" id="UP001194714"/>
    </source>
</evidence>
<protein>
    <recommendedName>
        <fullName evidence="3">Transposase</fullName>
    </recommendedName>
</protein>
<proteinExistence type="predicted"/>